<reference evidence="2" key="1">
    <citation type="submission" date="2022-07" db="EMBL/GenBank/DDBJ databases">
        <title>Phylogenomic reconstructions and comparative analyses of Kickxellomycotina fungi.</title>
        <authorList>
            <person name="Reynolds N.K."/>
            <person name="Stajich J.E."/>
            <person name="Barry K."/>
            <person name="Grigoriev I.V."/>
            <person name="Crous P."/>
            <person name="Smith M.E."/>
        </authorList>
    </citation>
    <scope>NUCLEOTIDE SEQUENCE</scope>
    <source>
        <strain evidence="2">NRRL 1565</strain>
    </source>
</reference>
<keyword evidence="3" id="KW-1185">Reference proteome</keyword>
<evidence type="ECO:0000313" key="2">
    <source>
        <dbReference type="EMBL" id="KAJ2797653.1"/>
    </source>
</evidence>
<evidence type="ECO:0000313" key="3">
    <source>
        <dbReference type="Proteomes" id="UP001140094"/>
    </source>
</evidence>
<dbReference type="Gene3D" id="1.10.443.20">
    <property type="entry name" value="Centromere DNA-binding protein complex CBF3 subunit, domain 2"/>
    <property type="match status" value="1"/>
</dbReference>
<dbReference type="OrthoDB" id="5567716at2759"/>
<accession>A0A9W8HQX4</accession>
<sequence>MVRLEKWRVHHRRNGVTRQQTFFDLTLVLGGQNPPPQSDGPHTFRAAPRTRLQVPDHLLAQVFPWVGEDAAAAHTPARPAGSFVSRQRSHSMAAGHSEDVARAERTASLRLMRELATVLLQDTAALLADPQCAPLIEAHPIFQAPLFASRAFREFCSYATQALSLQHVDAYAPLNAPPPLQHAESFAPPPLQPALSLPHHLPALSPPALPLLPGSQPLLPSSAVLSQRAAMSSDTLMTLQRTDPPPPLARMRFSTPRARRHTFEPISEEVSSSMAPSHLQHSTPAPFNPMLLPHSMPFPPPPDAMSHLPPVNPQQPQVAFPQLNEERNPDQEPMSPQYLMQIIDYLAVYNQQQAGQMQPPPMHPQQHGQQLFPMSAPPAQLLSNLPQPSDAPSAAAIAAAVNIACSNSSSHIGAVAAQFPRLASESSESTASPELASGVSHHMHLGPLPPQHSNSLLLSQHMPAGSVAHTIEPLAMHAQPGSQLMYFNAPQELIDPSTLVGTATPPSQMSLPKPSTLQNSSSPSSTSPTPTPSSSSPGLHPSVAHNNNSNQPALPPNASLHFAMAPQKLQFKADHELFM</sequence>
<feature type="compositionally biased region" description="Low complexity" evidence="1">
    <location>
        <begin position="520"/>
        <end position="537"/>
    </location>
</feature>
<evidence type="ECO:0000256" key="1">
    <source>
        <dbReference type="SAM" id="MobiDB-lite"/>
    </source>
</evidence>
<feature type="region of interest" description="Disordered" evidence="1">
    <location>
        <begin position="427"/>
        <end position="456"/>
    </location>
</feature>
<evidence type="ECO:0008006" key="4">
    <source>
        <dbReference type="Google" id="ProtNLM"/>
    </source>
</evidence>
<dbReference type="GO" id="GO:0003677">
    <property type="term" value="F:DNA binding"/>
    <property type="evidence" value="ECO:0007669"/>
    <property type="project" value="InterPro"/>
</dbReference>
<name>A0A9W8HQX4_9FUNG</name>
<dbReference type="Proteomes" id="UP001140094">
    <property type="component" value="Unassembled WGS sequence"/>
</dbReference>
<proteinExistence type="predicted"/>
<dbReference type="EMBL" id="JANBUO010001580">
    <property type="protein sequence ID" value="KAJ2797653.1"/>
    <property type="molecule type" value="Genomic_DNA"/>
</dbReference>
<dbReference type="AlphaFoldDB" id="A0A9W8HQX4"/>
<comment type="caution">
    <text evidence="2">The sequence shown here is derived from an EMBL/GenBank/DDBJ whole genome shotgun (WGS) entry which is preliminary data.</text>
</comment>
<feature type="compositionally biased region" description="Low complexity" evidence="1">
    <location>
        <begin position="427"/>
        <end position="437"/>
    </location>
</feature>
<protein>
    <recommendedName>
        <fullName evidence="4">Ndc10 domain-containing protein</fullName>
    </recommendedName>
</protein>
<organism evidence="2 3">
    <name type="scientific">Coemansia guatemalensis</name>
    <dbReference type="NCBI Taxonomy" id="2761395"/>
    <lineage>
        <taxon>Eukaryota</taxon>
        <taxon>Fungi</taxon>
        <taxon>Fungi incertae sedis</taxon>
        <taxon>Zoopagomycota</taxon>
        <taxon>Kickxellomycotina</taxon>
        <taxon>Kickxellomycetes</taxon>
        <taxon>Kickxellales</taxon>
        <taxon>Kickxellaceae</taxon>
        <taxon>Coemansia</taxon>
    </lineage>
</organism>
<gene>
    <name evidence="2" type="ORF">H4R20_005107</name>
</gene>
<feature type="region of interest" description="Disordered" evidence="1">
    <location>
        <begin position="497"/>
        <end position="558"/>
    </location>
</feature>
<dbReference type="InterPro" id="IPR038279">
    <property type="entry name" value="Ndc10_dom2_sf"/>
</dbReference>
<feature type="compositionally biased region" description="Polar residues" evidence="1">
    <location>
        <begin position="499"/>
        <end position="519"/>
    </location>
</feature>